<evidence type="ECO:0000259" key="9">
    <source>
        <dbReference type="PROSITE" id="PS50850"/>
    </source>
</evidence>
<dbReference type="AlphaFoldDB" id="A0A1Q8VYP3"/>
<dbReference type="Gene3D" id="1.20.1250.20">
    <property type="entry name" value="MFS general substrate transporter like domains"/>
    <property type="match status" value="1"/>
</dbReference>
<sequence>MTEQQHHHGDHIAVAQHGSGGSPAAIYPGNGGAVSVLVIAALFVLTQLYAAIPLLGPVGASMGADATFALSTCFSVTYAVGFLVWGPISDRYGRKKVMTASIGVLAVATLLCSAASSLPMLAGLRALQGAAASGFAPVALAYLTEAVAPQRRARAIGAMSAAFLVAGIFGQVLASTIALRASWSWFFVACGVVLAIIFTIILFSVAEVPNHSPSMTLLQQFGNLVVLLFRPAIVLLGIAHITLLLSFVALYTGIGHHLEDLHVAASNIILIRLAALPAMFISLGAGALAKRIGAIRVAQVGFGLAAVGMLGETFTAQTISGVVASSIVYVSGVALSIPSMIMLYGETAAPHRGSGMAINGFVLFIGASIGALVGKAIGGFGTLTLTLVALLVIAATSLLTLGAILRKGSSS</sequence>
<feature type="transmembrane region" description="Helical" evidence="8">
    <location>
        <begin position="383"/>
        <end position="405"/>
    </location>
</feature>
<accession>A0A1Q8VYP3</accession>
<feature type="transmembrane region" description="Helical" evidence="8">
    <location>
        <begin position="33"/>
        <end position="54"/>
    </location>
</feature>
<keyword evidence="5 8" id="KW-0812">Transmembrane</keyword>
<dbReference type="GO" id="GO:0022857">
    <property type="term" value="F:transmembrane transporter activity"/>
    <property type="evidence" value="ECO:0007669"/>
    <property type="project" value="InterPro"/>
</dbReference>
<comment type="similarity">
    <text evidence="2">Belongs to the major facilitator superfamily.</text>
</comment>
<evidence type="ECO:0000256" key="1">
    <source>
        <dbReference type="ARBA" id="ARBA00004651"/>
    </source>
</evidence>
<evidence type="ECO:0000256" key="8">
    <source>
        <dbReference type="SAM" id="Phobius"/>
    </source>
</evidence>
<dbReference type="RefSeq" id="WP_075371073.1">
    <property type="nucleotide sequence ID" value="NZ_MSKM01000019.1"/>
</dbReference>
<keyword evidence="7 8" id="KW-0472">Membrane</keyword>
<proteinExistence type="inferred from homology"/>
<organism evidence="10 11">
    <name type="scientific">Actinomyces oris</name>
    <dbReference type="NCBI Taxonomy" id="544580"/>
    <lineage>
        <taxon>Bacteria</taxon>
        <taxon>Bacillati</taxon>
        <taxon>Actinomycetota</taxon>
        <taxon>Actinomycetes</taxon>
        <taxon>Actinomycetales</taxon>
        <taxon>Actinomycetaceae</taxon>
        <taxon>Actinomyces</taxon>
    </lineage>
</organism>
<evidence type="ECO:0000256" key="4">
    <source>
        <dbReference type="ARBA" id="ARBA00022475"/>
    </source>
</evidence>
<reference evidence="10 11" key="1">
    <citation type="submission" date="2016-12" db="EMBL/GenBank/DDBJ databases">
        <title>Genomic comparison of strains in the 'Actinomyces naeslundii' group.</title>
        <authorList>
            <person name="Mughal S.R."/>
            <person name="Do T."/>
            <person name="Gilbert S.C."/>
            <person name="Witherden E.A."/>
            <person name="Didelot X."/>
            <person name="Beighton D."/>
        </authorList>
    </citation>
    <scope>NUCLEOTIDE SEQUENCE [LARGE SCALE GENOMIC DNA]</scope>
    <source>
        <strain evidence="10 11">MMRCO6-1</strain>
    </source>
</reference>
<evidence type="ECO:0000313" key="11">
    <source>
        <dbReference type="Proteomes" id="UP000185772"/>
    </source>
</evidence>
<feature type="domain" description="Major facilitator superfamily (MFS) profile" evidence="9">
    <location>
        <begin position="24"/>
        <end position="411"/>
    </location>
</feature>
<protein>
    <submittedName>
        <fullName evidence="10">MFS transporter</fullName>
    </submittedName>
</protein>
<feature type="transmembrane region" description="Helical" evidence="8">
    <location>
        <begin position="322"/>
        <end position="344"/>
    </location>
</feature>
<evidence type="ECO:0000256" key="6">
    <source>
        <dbReference type="ARBA" id="ARBA00022989"/>
    </source>
</evidence>
<dbReference type="GO" id="GO:0005886">
    <property type="term" value="C:plasma membrane"/>
    <property type="evidence" value="ECO:0007669"/>
    <property type="project" value="UniProtKB-SubCell"/>
</dbReference>
<feature type="transmembrane region" description="Helical" evidence="8">
    <location>
        <begin position="356"/>
        <end position="377"/>
    </location>
</feature>
<evidence type="ECO:0000256" key="5">
    <source>
        <dbReference type="ARBA" id="ARBA00022692"/>
    </source>
</evidence>
<feature type="transmembrane region" description="Helical" evidence="8">
    <location>
        <begin position="97"/>
        <end position="116"/>
    </location>
</feature>
<dbReference type="SUPFAM" id="SSF103473">
    <property type="entry name" value="MFS general substrate transporter"/>
    <property type="match status" value="1"/>
</dbReference>
<dbReference type="PANTHER" id="PTHR43271:SF2">
    <property type="entry name" value="BLL2771 PROTEIN"/>
    <property type="match status" value="1"/>
</dbReference>
<feature type="transmembrane region" description="Helical" evidence="8">
    <location>
        <begin position="122"/>
        <end position="143"/>
    </location>
</feature>
<keyword evidence="3" id="KW-0813">Transport</keyword>
<evidence type="ECO:0000256" key="3">
    <source>
        <dbReference type="ARBA" id="ARBA00022448"/>
    </source>
</evidence>
<dbReference type="PROSITE" id="PS50850">
    <property type="entry name" value="MFS"/>
    <property type="match status" value="1"/>
</dbReference>
<dbReference type="EMBL" id="MSKM01000019">
    <property type="protein sequence ID" value="OLO53568.1"/>
    <property type="molecule type" value="Genomic_DNA"/>
</dbReference>
<feature type="transmembrane region" description="Helical" evidence="8">
    <location>
        <begin position="263"/>
        <end position="285"/>
    </location>
</feature>
<evidence type="ECO:0000256" key="7">
    <source>
        <dbReference type="ARBA" id="ARBA00023136"/>
    </source>
</evidence>
<dbReference type="InterPro" id="IPR036259">
    <property type="entry name" value="MFS_trans_sf"/>
</dbReference>
<keyword evidence="6 8" id="KW-1133">Transmembrane helix</keyword>
<feature type="transmembrane region" description="Helical" evidence="8">
    <location>
        <begin position="185"/>
        <end position="206"/>
    </location>
</feature>
<feature type="transmembrane region" description="Helical" evidence="8">
    <location>
        <begin position="155"/>
        <end position="179"/>
    </location>
</feature>
<dbReference type="InterPro" id="IPR011701">
    <property type="entry name" value="MFS"/>
</dbReference>
<comment type="subcellular location">
    <subcellularLocation>
        <location evidence="1">Cell membrane</location>
        <topology evidence="1">Multi-pass membrane protein</topology>
    </subcellularLocation>
</comment>
<dbReference type="Proteomes" id="UP000185772">
    <property type="component" value="Unassembled WGS sequence"/>
</dbReference>
<dbReference type="PANTHER" id="PTHR43271">
    <property type="entry name" value="BLL2771 PROTEIN"/>
    <property type="match status" value="1"/>
</dbReference>
<keyword evidence="4" id="KW-1003">Cell membrane</keyword>
<name>A0A1Q8VYP3_9ACTO</name>
<dbReference type="Pfam" id="PF07690">
    <property type="entry name" value="MFS_1"/>
    <property type="match status" value="1"/>
</dbReference>
<feature type="transmembrane region" description="Helical" evidence="8">
    <location>
        <begin position="227"/>
        <end position="251"/>
    </location>
</feature>
<comment type="caution">
    <text evidence="10">The sequence shown here is derived from an EMBL/GenBank/DDBJ whole genome shotgun (WGS) entry which is preliminary data.</text>
</comment>
<feature type="transmembrane region" description="Helical" evidence="8">
    <location>
        <begin position="66"/>
        <end position="85"/>
    </location>
</feature>
<gene>
    <name evidence="10" type="ORF">BKH27_06010</name>
</gene>
<feature type="transmembrane region" description="Helical" evidence="8">
    <location>
        <begin position="297"/>
        <end position="316"/>
    </location>
</feature>
<evidence type="ECO:0000256" key="2">
    <source>
        <dbReference type="ARBA" id="ARBA00008335"/>
    </source>
</evidence>
<evidence type="ECO:0000313" key="10">
    <source>
        <dbReference type="EMBL" id="OLO53568.1"/>
    </source>
</evidence>
<dbReference type="InterPro" id="IPR020846">
    <property type="entry name" value="MFS_dom"/>
</dbReference>